<dbReference type="InterPro" id="IPR039777">
    <property type="entry name" value="IFRD"/>
</dbReference>
<evidence type="ECO:0000313" key="4">
    <source>
        <dbReference type="Proteomes" id="UP000001357"/>
    </source>
</evidence>
<dbReference type="InterPro" id="IPR016024">
    <property type="entry name" value="ARM-type_fold"/>
</dbReference>
<gene>
    <name evidence="3" type="ORF">MONBRDRAFT_9124</name>
</gene>
<dbReference type="RefSeq" id="XP_001746915.1">
    <property type="nucleotide sequence ID" value="XM_001746863.1"/>
</dbReference>
<dbReference type="OMA" id="NIGHFAI"/>
<comment type="similarity">
    <text evidence="1">Belongs to the IFRD family.</text>
</comment>
<dbReference type="Pfam" id="PF05004">
    <property type="entry name" value="IFRD"/>
    <property type="match status" value="1"/>
</dbReference>
<dbReference type="AlphaFoldDB" id="A9V257"/>
<dbReference type="InParanoid" id="A9V257"/>
<keyword evidence="4" id="KW-1185">Reference proteome</keyword>
<dbReference type="PANTHER" id="PTHR12354">
    <property type="entry name" value="INTERFERON-RELATED DEVELOPMENTAL REGULATOR"/>
    <property type="match status" value="1"/>
</dbReference>
<accession>A9V257</accession>
<organism evidence="3 4">
    <name type="scientific">Monosiga brevicollis</name>
    <name type="common">Choanoflagellate</name>
    <dbReference type="NCBI Taxonomy" id="81824"/>
    <lineage>
        <taxon>Eukaryota</taxon>
        <taxon>Choanoflagellata</taxon>
        <taxon>Craspedida</taxon>
        <taxon>Salpingoecidae</taxon>
        <taxon>Monosiga</taxon>
    </lineage>
</organism>
<dbReference type="eggNOG" id="KOG2842">
    <property type="taxonomic scope" value="Eukaryota"/>
</dbReference>
<dbReference type="GeneID" id="5892231"/>
<name>A9V257_MONBE</name>
<dbReference type="PANTHER" id="PTHR12354:SF1">
    <property type="entry name" value="INTERFERON-RELATED DEVELOPMENTAL REGULATOR 1"/>
    <property type="match status" value="1"/>
</dbReference>
<dbReference type="EMBL" id="CH991555">
    <property type="protein sequence ID" value="EDQ88322.1"/>
    <property type="molecule type" value="Genomic_DNA"/>
</dbReference>
<evidence type="ECO:0000256" key="1">
    <source>
        <dbReference type="ARBA" id="ARBA00008828"/>
    </source>
</evidence>
<dbReference type="SUPFAM" id="SSF48371">
    <property type="entry name" value="ARM repeat"/>
    <property type="match status" value="1"/>
</dbReference>
<dbReference type="STRING" id="81824.A9V257"/>
<evidence type="ECO:0000313" key="3">
    <source>
        <dbReference type="EMBL" id="EDQ88322.1"/>
    </source>
</evidence>
<dbReference type="FunCoup" id="A9V257">
    <property type="interactions" value="1021"/>
</dbReference>
<proteinExistence type="inferred from homology"/>
<dbReference type="KEGG" id="mbr:MONBRDRAFT_9124"/>
<dbReference type="InterPro" id="IPR007701">
    <property type="entry name" value="Interferon-rel_develop_reg_N"/>
</dbReference>
<feature type="domain" description="Interferon-related developmental regulator N-terminal" evidence="2">
    <location>
        <begin position="13"/>
        <end position="286"/>
    </location>
</feature>
<reference evidence="3 4" key="1">
    <citation type="journal article" date="2008" name="Nature">
        <title>The genome of the choanoflagellate Monosiga brevicollis and the origin of metazoans.</title>
        <authorList>
            <consortium name="JGI Sequencing"/>
            <person name="King N."/>
            <person name="Westbrook M.J."/>
            <person name="Young S.L."/>
            <person name="Kuo A."/>
            <person name="Abedin M."/>
            <person name="Chapman J."/>
            <person name="Fairclough S."/>
            <person name="Hellsten U."/>
            <person name="Isogai Y."/>
            <person name="Letunic I."/>
            <person name="Marr M."/>
            <person name="Pincus D."/>
            <person name="Putnam N."/>
            <person name="Rokas A."/>
            <person name="Wright K.J."/>
            <person name="Zuzow R."/>
            <person name="Dirks W."/>
            <person name="Good M."/>
            <person name="Goodstein D."/>
            <person name="Lemons D."/>
            <person name="Li W."/>
            <person name="Lyons J.B."/>
            <person name="Morris A."/>
            <person name="Nichols S."/>
            <person name="Richter D.J."/>
            <person name="Salamov A."/>
            <person name="Bork P."/>
            <person name="Lim W.A."/>
            <person name="Manning G."/>
            <person name="Miller W.T."/>
            <person name="McGinnis W."/>
            <person name="Shapiro H."/>
            <person name="Tjian R."/>
            <person name="Grigoriev I.V."/>
            <person name="Rokhsar D."/>
        </authorList>
    </citation>
    <scope>NUCLEOTIDE SEQUENCE [LARGE SCALE GENOMIC DNA]</scope>
    <source>
        <strain evidence="4">MX1 / ATCC 50154</strain>
    </source>
</reference>
<protein>
    <recommendedName>
        <fullName evidence="2">Interferon-related developmental regulator N-terminal domain-containing protein</fullName>
    </recommendedName>
</protein>
<evidence type="ECO:0000259" key="2">
    <source>
        <dbReference type="Pfam" id="PF05004"/>
    </source>
</evidence>
<sequence length="386" mass="43482">MAYDDDDDVRSIMSSVSHLSTTSDYDEGGLDLETPLLQAISDIEAKRSEARARGLESLADLLSRYVYPEEVLSSRLGDLMDVLRKAAKSADHMAKTFHIITLLHLQPVVEDMEAYYEQLRNRCEDSMLDPSLDTEPRSQMAVTLAIMSFVSELHGDDIEEQMELLSDVFTDDDQEASLIAICIEAWSLLLIKLSSHDACKVAHKLSHFFHRIIGETGTDRNVLFAAARALVLLNDAQLEAHEVPAEGMDDVARVFQAYAKESNKGKSKKDLKEQRLKFRQLLEGIETGRCPSTRLALGHSETVVLDSWSEYMILDNVRAVLRGGMQHHLRHNQVVRDLLGLGPVQLVPQALSREDKANLKAIREDNRLNRQADRRAARSDKWDDGF</sequence>
<dbReference type="Proteomes" id="UP000001357">
    <property type="component" value="Unassembled WGS sequence"/>
</dbReference>